<organism evidence="1 2">
    <name type="scientific">Hyaloscypha hepaticicola</name>
    <dbReference type="NCBI Taxonomy" id="2082293"/>
    <lineage>
        <taxon>Eukaryota</taxon>
        <taxon>Fungi</taxon>
        <taxon>Dikarya</taxon>
        <taxon>Ascomycota</taxon>
        <taxon>Pezizomycotina</taxon>
        <taxon>Leotiomycetes</taxon>
        <taxon>Helotiales</taxon>
        <taxon>Hyaloscyphaceae</taxon>
        <taxon>Hyaloscypha</taxon>
    </lineage>
</organism>
<dbReference type="Proteomes" id="UP000235672">
    <property type="component" value="Unassembled WGS sequence"/>
</dbReference>
<reference evidence="1 2" key="1">
    <citation type="submission" date="2016-05" db="EMBL/GenBank/DDBJ databases">
        <title>A degradative enzymes factory behind the ericoid mycorrhizal symbiosis.</title>
        <authorList>
            <consortium name="DOE Joint Genome Institute"/>
            <person name="Martino E."/>
            <person name="Morin E."/>
            <person name="Grelet G."/>
            <person name="Kuo A."/>
            <person name="Kohler A."/>
            <person name="Daghino S."/>
            <person name="Barry K."/>
            <person name="Choi C."/>
            <person name="Cichocki N."/>
            <person name="Clum A."/>
            <person name="Copeland A."/>
            <person name="Hainaut M."/>
            <person name="Haridas S."/>
            <person name="Labutti K."/>
            <person name="Lindquist E."/>
            <person name="Lipzen A."/>
            <person name="Khouja H.-R."/>
            <person name="Murat C."/>
            <person name="Ohm R."/>
            <person name="Olson A."/>
            <person name="Spatafora J."/>
            <person name="Veneault-Fourrey C."/>
            <person name="Henrissat B."/>
            <person name="Grigoriev I."/>
            <person name="Martin F."/>
            <person name="Perotto S."/>
        </authorList>
    </citation>
    <scope>NUCLEOTIDE SEQUENCE [LARGE SCALE GENOMIC DNA]</scope>
    <source>
        <strain evidence="1 2">UAMH 7357</strain>
    </source>
</reference>
<dbReference type="AlphaFoldDB" id="A0A2J6QGY4"/>
<gene>
    <name evidence="1" type="ORF">NA56DRAFT_699424</name>
</gene>
<evidence type="ECO:0000313" key="2">
    <source>
        <dbReference type="Proteomes" id="UP000235672"/>
    </source>
</evidence>
<keyword evidence="2" id="KW-1185">Reference proteome</keyword>
<name>A0A2J6QGY4_9HELO</name>
<accession>A0A2J6QGY4</accession>
<evidence type="ECO:0000313" key="1">
    <source>
        <dbReference type="EMBL" id="PMD25488.1"/>
    </source>
</evidence>
<proteinExistence type="predicted"/>
<protein>
    <submittedName>
        <fullName evidence="1">Uncharacterized protein</fullName>
    </submittedName>
</protein>
<dbReference type="EMBL" id="KZ613470">
    <property type="protein sequence ID" value="PMD25488.1"/>
    <property type="molecule type" value="Genomic_DNA"/>
</dbReference>
<sequence length="194" mass="21507">MSSCLVFLLPSSTNINSNDEGHDRTAWCSYLDTTIPPHYMRQIFQALESCIQALPGLETDRICADTSFADVFCGSRAAMSLQICIRDHHDDSGEEGAPTPPSEASTIVEDLLIPPPLYAIKPKSKYQYSSTAVAVSSSCAPLHKRFPLLSADLPVGYPRREAAFDLLGRNAVGVLFLLAQHDYKQRSWHRRNTH</sequence>